<gene>
    <name evidence="3" type="ORF">CLOBOL_01814</name>
</gene>
<dbReference type="Gene3D" id="3.20.80.10">
    <property type="entry name" value="Regulatory factor, effector binding domain"/>
    <property type="match status" value="1"/>
</dbReference>
<dbReference type="InterPro" id="IPR009061">
    <property type="entry name" value="DNA-bd_dom_put_sf"/>
</dbReference>
<dbReference type="InterPro" id="IPR000551">
    <property type="entry name" value="MerR-type_HTH_dom"/>
</dbReference>
<dbReference type="RefSeq" id="WP_007036353.1">
    <property type="nucleotide sequence ID" value="NZ_DS480677.1"/>
</dbReference>
<dbReference type="PaxDb" id="411902-CLOBOL_01814"/>
<dbReference type="SMART" id="SM00422">
    <property type="entry name" value="HTH_MERR"/>
    <property type="match status" value="1"/>
</dbReference>
<dbReference type="InterPro" id="IPR011256">
    <property type="entry name" value="Reg_factor_effector_dom_sf"/>
</dbReference>
<dbReference type="Gene3D" id="1.10.1660.10">
    <property type="match status" value="1"/>
</dbReference>
<evidence type="ECO:0000256" key="1">
    <source>
        <dbReference type="ARBA" id="ARBA00023125"/>
    </source>
</evidence>
<dbReference type="Pfam" id="PF06445">
    <property type="entry name" value="GyrI-like"/>
    <property type="match status" value="1"/>
</dbReference>
<reference evidence="3 4" key="2">
    <citation type="submission" date="2007-09" db="EMBL/GenBank/DDBJ databases">
        <title>Draft genome sequence of Clostridium bolteae (ATCC BAA-613).</title>
        <authorList>
            <person name="Sudarsanam P."/>
            <person name="Ley R."/>
            <person name="Guruge J."/>
            <person name="Turnbaugh P.J."/>
            <person name="Mahowald M."/>
            <person name="Liep D."/>
            <person name="Gordon J."/>
        </authorList>
    </citation>
    <scope>NUCLEOTIDE SEQUENCE [LARGE SCALE GENOMIC DNA]</scope>
    <source>
        <strain evidence="4">ATCC BAA-613 / DSM 15670 / CCUG 46953 / JCM 12243 / WAL 16351</strain>
    </source>
</reference>
<evidence type="ECO:0000259" key="2">
    <source>
        <dbReference type="PROSITE" id="PS50937"/>
    </source>
</evidence>
<dbReference type="PANTHER" id="PTHR30204">
    <property type="entry name" value="REDOX-CYCLING DRUG-SENSING TRANSCRIPTIONAL ACTIVATOR SOXR"/>
    <property type="match status" value="1"/>
</dbReference>
<dbReference type="GO" id="GO:0003677">
    <property type="term" value="F:DNA binding"/>
    <property type="evidence" value="ECO:0007669"/>
    <property type="project" value="UniProtKB-KW"/>
</dbReference>
<comment type="caution">
    <text evidence="3">The sequence shown here is derived from an EMBL/GenBank/DDBJ whole genome shotgun (WGS) entry which is preliminary data.</text>
</comment>
<dbReference type="InterPro" id="IPR029442">
    <property type="entry name" value="GyrI-like"/>
</dbReference>
<name>A8RM41_ENTBW</name>
<dbReference type="SUPFAM" id="SSF46955">
    <property type="entry name" value="Putative DNA-binding domain"/>
    <property type="match status" value="1"/>
</dbReference>
<dbReference type="Proteomes" id="UP000005396">
    <property type="component" value="Unassembled WGS sequence"/>
</dbReference>
<dbReference type="AlphaFoldDB" id="A8RM41"/>
<dbReference type="Pfam" id="PF13411">
    <property type="entry name" value="MerR_1"/>
    <property type="match status" value="1"/>
</dbReference>
<protein>
    <recommendedName>
        <fullName evidence="2">HTH merR-type domain-containing protein</fullName>
    </recommendedName>
</protein>
<dbReference type="SMART" id="SM00871">
    <property type="entry name" value="AraC_E_bind"/>
    <property type="match status" value="1"/>
</dbReference>
<dbReference type="HOGENOM" id="CLU_065103_2_2_9"/>
<evidence type="ECO:0000313" key="3">
    <source>
        <dbReference type="EMBL" id="EDP17862.1"/>
    </source>
</evidence>
<dbReference type="SUPFAM" id="SSF55136">
    <property type="entry name" value="Probable bacterial effector-binding domain"/>
    <property type="match status" value="1"/>
</dbReference>
<dbReference type="eggNOG" id="COG0789">
    <property type="taxonomic scope" value="Bacteria"/>
</dbReference>
<feature type="domain" description="HTH merR-type" evidence="2">
    <location>
        <begin position="18"/>
        <end position="88"/>
    </location>
</feature>
<reference evidence="3 4" key="1">
    <citation type="submission" date="2007-08" db="EMBL/GenBank/DDBJ databases">
        <authorList>
            <person name="Fulton L."/>
            <person name="Clifton S."/>
            <person name="Fulton B."/>
            <person name="Xu J."/>
            <person name="Minx P."/>
            <person name="Pepin K.H."/>
            <person name="Johnson M."/>
            <person name="Thiruvilangam P."/>
            <person name="Bhonagiri V."/>
            <person name="Nash W.E."/>
            <person name="Mardis E.R."/>
            <person name="Wilson R.K."/>
        </authorList>
    </citation>
    <scope>NUCLEOTIDE SEQUENCE [LARGE SCALE GENOMIC DNA]</scope>
    <source>
        <strain evidence="4">ATCC BAA-613 / DSM 15670 / CCUG 46953 / JCM 12243 / WAL 16351</strain>
    </source>
</reference>
<sequence>MPKETVYWIQQMKGGGFMFRIGAFSKLTRVSVRMLRYYDNAGLLTPAVIDKFTGYRMYTTDQIPVLQKICLLRDMGFNVTEIGAVMECWESSGVTEYLEDKKRQLLDSIRLEQQRIRKIEIAMRDFKESTIETHYNVTIKSVPGCKILSLRKTVADYYCEGRLWEQLYAFVREEQIKLSPGTNNLAIYHNGGTTEDGVDIEVGVMVEREGADKGGFCYRETEAVEDMACIMVYGPYENIGLSYHAFACWMEEHSQYEIAGPSRQICHIGSWDESDSQKFLTEVQTPVRRILTLTP</sequence>
<dbReference type="GO" id="GO:0003700">
    <property type="term" value="F:DNA-binding transcription factor activity"/>
    <property type="evidence" value="ECO:0007669"/>
    <property type="project" value="InterPro"/>
</dbReference>
<proteinExistence type="predicted"/>
<dbReference type="InterPro" id="IPR010499">
    <property type="entry name" value="AraC_E-bd"/>
</dbReference>
<dbReference type="CDD" id="cd01107">
    <property type="entry name" value="HTH_BmrR"/>
    <property type="match status" value="1"/>
</dbReference>
<accession>A8RM41</accession>
<organism evidence="3 4">
    <name type="scientific">Enterocloster bolteae (strain ATCC BAA-613 / DSM 15670 / CCUG 46953 / JCM 12243 / WAL 16351)</name>
    <name type="common">Clostridium bolteae</name>
    <dbReference type="NCBI Taxonomy" id="411902"/>
    <lineage>
        <taxon>Bacteria</taxon>
        <taxon>Bacillati</taxon>
        <taxon>Bacillota</taxon>
        <taxon>Clostridia</taxon>
        <taxon>Lachnospirales</taxon>
        <taxon>Lachnospiraceae</taxon>
        <taxon>Enterocloster</taxon>
    </lineage>
</organism>
<keyword evidence="1" id="KW-0238">DNA-binding</keyword>
<dbReference type="PROSITE" id="PS00552">
    <property type="entry name" value="HTH_MERR_1"/>
    <property type="match status" value="1"/>
</dbReference>
<dbReference type="PANTHER" id="PTHR30204:SF97">
    <property type="entry name" value="MERR FAMILY REGULATORY PROTEIN"/>
    <property type="match status" value="1"/>
</dbReference>
<dbReference type="EMBL" id="ABCC02000020">
    <property type="protein sequence ID" value="EDP17862.1"/>
    <property type="molecule type" value="Genomic_DNA"/>
</dbReference>
<dbReference type="InterPro" id="IPR047057">
    <property type="entry name" value="MerR_fam"/>
</dbReference>
<evidence type="ECO:0000313" key="4">
    <source>
        <dbReference type="Proteomes" id="UP000005396"/>
    </source>
</evidence>
<dbReference type="PROSITE" id="PS50937">
    <property type="entry name" value="HTH_MERR_2"/>
    <property type="match status" value="1"/>
</dbReference>